<dbReference type="STRING" id="1006006.Mcup_1094"/>
<evidence type="ECO:0000313" key="1">
    <source>
        <dbReference type="EMBL" id="AEB95199.1"/>
    </source>
</evidence>
<dbReference type="PATRIC" id="fig|1006006.8.peg.1085"/>
<gene>
    <name evidence="1" type="ordered locus">Mcup_1094</name>
</gene>
<sequence length="45" mass="5092">MIASRILHGVESSCQVSVGRNRRVESFMELKEHGKNVVFEVSDTE</sequence>
<accession>F4G301</accession>
<name>F4G301_METCR</name>
<organism evidence="1 2">
    <name type="scientific">Metallosphaera cuprina (strain Ar-4)</name>
    <dbReference type="NCBI Taxonomy" id="1006006"/>
    <lineage>
        <taxon>Archaea</taxon>
        <taxon>Thermoproteota</taxon>
        <taxon>Thermoprotei</taxon>
        <taxon>Sulfolobales</taxon>
        <taxon>Sulfolobaceae</taxon>
        <taxon>Metallosphaera</taxon>
    </lineage>
</organism>
<protein>
    <submittedName>
        <fullName evidence="1">Uncharacterized protein</fullName>
    </submittedName>
</protein>
<proteinExistence type="predicted"/>
<dbReference type="EMBL" id="CP002656">
    <property type="protein sequence ID" value="AEB95199.1"/>
    <property type="molecule type" value="Genomic_DNA"/>
</dbReference>
<dbReference type="KEGG" id="mcn:Mcup_1094"/>
<reference evidence="1 2" key="1">
    <citation type="journal article" date="2011" name="J. Bacteriol.">
        <title>Complete genome sequence of Metallosphaera cuprina, a metal sulfide-oxidizing archaeon from a hot spring.</title>
        <authorList>
            <person name="Liu L.J."/>
            <person name="You X.Y."/>
            <person name="Zheng H."/>
            <person name="Wang S."/>
            <person name="Jiang C.Y."/>
            <person name="Liu S.J."/>
        </authorList>
    </citation>
    <scope>NUCLEOTIDE SEQUENCE [LARGE SCALE GENOMIC DNA]</scope>
    <source>
        <strain evidence="1 2">Ar-4</strain>
    </source>
</reference>
<evidence type="ECO:0000313" key="2">
    <source>
        <dbReference type="Proteomes" id="UP000007812"/>
    </source>
</evidence>
<dbReference type="HOGENOM" id="CLU_3194485_0_0_2"/>
<dbReference type="AlphaFoldDB" id="F4G301"/>
<keyword evidence="2" id="KW-1185">Reference proteome</keyword>
<dbReference type="Proteomes" id="UP000007812">
    <property type="component" value="Chromosome"/>
</dbReference>